<dbReference type="STRING" id="1120920.SAMN03080599_01033"/>
<sequence>MAVEVKKKGRTYQNLPAIIAGELREAILDGELESGAQLKQEEISRRFDSSLIPVREALRNLETEGLVTFYPNKGAFVSGMSSERAREIFETRILIEKGALAMSIPRLTKTDYKAAGRLIEQLDRAKTGKELSQLNMALHTILYRRCGNTFLLELIENLHHQVERYMRRYLIEHLNNDLSQEFHRRILSAAEEKKIDEACFDLEQHMRMAMVSLIEALKREEN</sequence>
<dbReference type="PANTHER" id="PTHR43537">
    <property type="entry name" value="TRANSCRIPTIONAL REGULATOR, GNTR FAMILY"/>
    <property type="match status" value="1"/>
</dbReference>
<keyword evidence="6" id="KW-1185">Reference proteome</keyword>
<dbReference type="SUPFAM" id="SSF46785">
    <property type="entry name" value="Winged helix' DNA-binding domain"/>
    <property type="match status" value="1"/>
</dbReference>
<protein>
    <submittedName>
        <fullName evidence="5">DNA-binding transcriptional regulator, GntR family</fullName>
    </submittedName>
</protein>
<reference evidence="5 6" key="1">
    <citation type="submission" date="2016-10" db="EMBL/GenBank/DDBJ databases">
        <authorList>
            <person name="de Groot N.N."/>
        </authorList>
    </citation>
    <scope>NUCLEOTIDE SEQUENCE [LARGE SCALE GENOMIC DNA]</scope>
    <source>
        <strain evidence="5 6">DSM 2784</strain>
    </source>
</reference>
<keyword evidence="2 5" id="KW-0238">DNA-binding</keyword>
<dbReference type="GO" id="GO:0003700">
    <property type="term" value="F:DNA-binding transcription factor activity"/>
    <property type="evidence" value="ECO:0007669"/>
    <property type="project" value="InterPro"/>
</dbReference>
<keyword evidence="1" id="KW-0805">Transcription regulation</keyword>
<proteinExistence type="predicted"/>
<accession>A0A1G5RUZ0</accession>
<keyword evidence="3" id="KW-0804">Transcription</keyword>
<dbReference type="InterPro" id="IPR011711">
    <property type="entry name" value="GntR_C"/>
</dbReference>
<evidence type="ECO:0000259" key="4">
    <source>
        <dbReference type="PROSITE" id="PS50949"/>
    </source>
</evidence>
<dbReference type="SMART" id="SM00345">
    <property type="entry name" value="HTH_GNTR"/>
    <property type="match status" value="1"/>
</dbReference>
<feature type="domain" description="HTH gntR-type" evidence="4">
    <location>
        <begin position="13"/>
        <end position="80"/>
    </location>
</feature>
<evidence type="ECO:0000313" key="5">
    <source>
        <dbReference type="EMBL" id="SCZ77965.1"/>
    </source>
</evidence>
<dbReference type="RefSeq" id="WP_092589813.1">
    <property type="nucleotide sequence ID" value="NZ_FMWL01000003.1"/>
</dbReference>
<dbReference type="OrthoDB" id="9781630at2"/>
<dbReference type="InterPro" id="IPR008920">
    <property type="entry name" value="TF_FadR/GntR_C"/>
</dbReference>
<dbReference type="Gene3D" id="1.10.10.10">
    <property type="entry name" value="Winged helix-like DNA-binding domain superfamily/Winged helix DNA-binding domain"/>
    <property type="match status" value="1"/>
</dbReference>
<evidence type="ECO:0000256" key="3">
    <source>
        <dbReference type="ARBA" id="ARBA00023163"/>
    </source>
</evidence>
<dbReference type="CDD" id="cd07377">
    <property type="entry name" value="WHTH_GntR"/>
    <property type="match status" value="1"/>
</dbReference>
<name>A0A1G5RUZ0_9FIRM</name>
<dbReference type="Pfam" id="PF07729">
    <property type="entry name" value="FCD"/>
    <property type="match status" value="1"/>
</dbReference>
<dbReference type="PANTHER" id="PTHR43537:SF41">
    <property type="entry name" value="TRANSCRIPTIONAL REGULATORY PROTEIN"/>
    <property type="match status" value="1"/>
</dbReference>
<dbReference type="AlphaFoldDB" id="A0A1G5RUZ0"/>
<dbReference type="EMBL" id="FMWL01000003">
    <property type="protein sequence ID" value="SCZ77965.1"/>
    <property type="molecule type" value="Genomic_DNA"/>
</dbReference>
<dbReference type="InterPro" id="IPR036390">
    <property type="entry name" value="WH_DNA-bd_sf"/>
</dbReference>
<organism evidence="5 6">
    <name type="scientific">Acidaminobacter hydrogenoformans DSM 2784</name>
    <dbReference type="NCBI Taxonomy" id="1120920"/>
    <lineage>
        <taxon>Bacteria</taxon>
        <taxon>Bacillati</taxon>
        <taxon>Bacillota</taxon>
        <taxon>Clostridia</taxon>
        <taxon>Peptostreptococcales</taxon>
        <taxon>Acidaminobacteraceae</taxon>
        <taxon>Acidaminobacter</taxon>
    </lineage>
</organism>
<dbReference type="SUPFAM" id="SSF48008">
    <property type="entry name" value="GntR ligand-binding domain-like"/>
    <property type="match status" value="1"/>
</dbReference>
<dbReference type="Gene3D" id="1.20.120.530">
    <property type="entry name" value="GntR ligand-binding domain-like"/>
    <property type="match status" value="1"/>
</dbReference>
<dbReference type="GO" id="GO:0003677">
    <property type="term" value="F:DNA binding"/>
    <property type="evidence" value="ECO:0007669"/>
    <property type="project" value="UniProtKB-KW"/>
</dbReference>
<dbReference type="InterPro" id="IPR036388">
    <property type="entry name" value="WH-like_DNA-bd_sf"/>
</dbReference>
<dbReference type="InterPro" id="IPR000524">
    <property type="entry name" value="Tscrpt_reg_HTH_GntR"/>
</dbReference>
<evidence type="ECO:0000256" key="1">
    <source>
        <dbReference type="ARBA" id="ARBA00023015"/>
    </source>
</evidence>
<dbReference type="Pfam" id="PF00392">
    <property type="entry name" value="GntR"/>
    <property type="match status" value="1"/>
</dbReference>
<gene>
    <name evidence="5" type="ORF">SAMN03080599_01033</name>
</gene>
<dbReference type="SMART" id="SM00895">
    <property type="entry name" value="FCD"/>
    <property type="match status" value="1"/>
</dbReference>
<dbReference type="PROSITE" id="PS50949">
    <property type="entry name" value="HTH_GNTR"/>
    <property type="match status" value="1"/>
</dbReference>
<evidence type="ECO:0000313" key="6">
    <source>
        <dbReference type="Proteomes" id="UP000199208"/>
    </source>
</evidence>
<evidence type="ECO:0000256" key="2">
    <source>
        <dbReference type="ARBA" id="ARBA00023125"/>
    </source>
</evidence>
<dbReference type="Proteomes" id="UP000199208">
    <property type="component" value="Unassembled WGS sequence"/>
</dbReference>